<reference evidence="2 3" key="1">
    <citation type="submission" date="2017-06" db="EMBL/GenBank/DDBJ databases">
        <title>Draft genome sequence of a variant of Elsinoe murrayae.</title>
        <authorList>
            <person name="Cheng Q."/>
        </authorList>
    </citation>
    <scope>NUCLEOTIDE SEQUENCE [LARGE SCALE GENOMIC DNA]</scope>
    <source>
        <strain evidence="2 3">CQ-2017a</strain>
    </source>
</reference>
<feature type="compositionally biased region" description="Polar residues" evidence="1">
    <location>
        <begin position="191"/>
        <end position="203"/>
    </location>
</feature>
<dbReference type="InParanoid" id="A0A2K1QH98"/>
<evidence type="ECO:0000313" key="2">
    <source>
        <dbReference type="EMBL" id="PNS14535.1"/>
    </source>
</evidence>
<dbReference type="InterPro" id="IPR014839">
    <property type="entry name" value="Crt10"/>
</dbReference>
<dbReference type="SUPFAM" id="SSF50978">
    <property type="entry name" value="WD40 repeat-like"/>
    <property type="match status" value="1"/>
</dbReference>
<gene>
    <name evidence="2" type="ORF">CAC42_3821</name>
</gene>
<dbReference type="OrthoDB" id="5591786at2759"/>
<organism evidence="2 3">
    <name type="scientific">Sphaceloma murrayae</name>
    <dbReference type="NCBI Taxonomy" id="2082308"/>
    <lineage>
        <taxon>Eukaryota</taxon>
        <taxon>Fungi</taxon>
        <taxon>Dikarya</taxon>
        <taxon>Ascomycota</taxon>
        <taxon>Pezizomycotina</taxon>
        <taxon>Dothideomycetes</taxon>
        <taxon>Dothideomycetidae</taxon>
        <taxon>Myriangiales</taxon>
        <taxon>Elsinoaceae</taxon>
        <taxon>Sphaceloma</taxon>
    </lineage>
</organism>
<feature type="region of interest" description="Disordered" evidence="1">
    <location>
        <begin position="334"/>
        <end position="388"/>
    </location>
</feature>
<protein>
    <submittedName>
        <fullName evidence="2">Uncharacterized protein</fullName>
    </submittedName>
</protein>
<feature type="compositionally biased region" description="Low complexity" evidence="1">
    <location>
        <begin position="9"/>
        <end position="23"/>
    </location>
</feature>
<dbReference type="Pfam" id="PF08728">
    <property type="entry name" value="CRT10"/>
    <property type="match status" value="1"/>
</dbReference>
<feature type="region of interest" description="Disordered" evidence="1">
    <location>
        <begin position="1"/>
        <end position="23"/>
    </location>
</feature>
<feature type="region of interest" description="Disordered" evidence="1">
    <location>
        <begin position="432"/>
        <end position="457"/>
    </location>
</feature>
<accession>A0A2K1QH98</accession>
<proteinExistence type="predicted"/>
<dbReference type="EMBL" id="NKHZ01000086">
    <property type="protein sequence ID" value="PNS14535.1"/>
    <property type="molecule type" value="Genomic_DNA"/>
</dbReference>
<keyword evidence="3" id="KW-1185">Reference proteome</keyword>
<dbReference type="STRING" id="2082308.A0A2K1QH98"/>
<evidence type="ECO:0000313" key="3">
    <source>
        <dbReference type="Proteomes" id="UP000243797"/>
    </source>
</evidence>
<sequence length="724" mass="79662">MTTVEPLGASRAIRSSPPAPSSISMKPWRTNLTGLSDDYNLFFVAHASEIVVFEPKFPTQELPPIFSLVVSTPPSQRGLRGHIDPRHPHAINNLVVGHLGSEEVLAVVRDDGDVDAYLTKHIARAIELRQSESNSMPLLANELRPLLHRNVGNSAWGLALHQEARLIAVSSNNHEFNIFAFGLVDQDEDSASNSDTSRTQLSGRQRDEHIRLPNGGANIPSISFCNNGHDREGRYLLTTDISGLTRYWDLHDRAGPQGIYVGRTPRESSDFNEDSAGWSVAFLDPRGFAEVDDFDAAAFAQSARPFADLKSSSPAWDLTAARVGVAAAGARYQTTLQTTTQQPRGVRGGTPSQSRQVLSQDNRSRTRTTESQVNQETEDEDAKDLPGDAFVERIRKVILSIGGHDDSPSANGSSTSDDAEDAIDNVDESLVDEDSDEALDDEALDQNAQRTSGTLGNRREHLEYGDLLDATPFDTAATAPRSRRLIRRELQIIRRLYADQYNDLSTLTPDPTSQDLYLLFANDTAMCPALPCPIFIASVEDMYMLQPAAPATDPALRGAATDHLPLILVGNAFKSPMFPTPDFDLAFDDDYLSRCSLVAQIPSLGVLVVGNQQGKVAVMSGFKSLQKIDIKGPRGTRVKGVKWVYGLKLEAVLPFRRQEREGLRPHTQLYGLAVGKMQGCLRRERKGQGARERWRLMVTWLDETILSYEIGRKGGEIGVEELVI</sequence>
<dbReference type="Proteomes" id="UP000243797">
    <property type="component" value="Unassembled WGS sequence"/>
</dbReference>
<name>A0A2K1QH98_9PEZI</name>
<feature type="region of interest" description="Disordered" evidence="1">
    <location>
        <begin position="188"/>
        <end position="212"/>
    </location>
</feature>
<feature type="region of interest" description="Disordered" evidence="1">
    <location>
        <begin position="401"/>
        <end position="420"/>
    </location>
</feature>
<comment type="caution">
    <text evidence="2">The sequence shown here is derived from an EMBL/GenBank/DDBJ whole genome shotgun (WGS) entry which is preliminary data.</text>
</comment>
<feature type="compositionally biased region" description="Acidic residues" evidence="1">
    <location>
        <begin position="432"/>
        <end position="444"/>
    </location>
</feature>
<dbReference type="AlphaFoldDB" id="A0A2K1QH98"/>
<evidence type="ECO:0000256" key="1">
    <source>
        <dbReference type="SAM" id="MobiDB-lite"/>
    </source>
</evidence>
<dbReference type="InterPro" id="IPR036322">
    <property type="entry name" value="WD40_repeat_dom_sf"/>
</dbReference>
<feature type="compositionally biased region" description="Polar residues" evidence="1">
    <location>
        <begin position="350"/>
        <end position="361"/>
    </location>
</feature>